<feature type="transmembrane region" description="Helical" evidence="1">
    <location>
        <begin position="6"/>
        <end position="31"/>
    </location>
</feature>
<dbReference type="EMBL" id="JAGGJA010000002">
    <property type="protein sequence ID" value="MCW9705795.1"/>
    <property type="molecule type" value="Genomic_DNA"/>
</dbReference>
<evidence type="ECO:0000313" key="3">
    <source>
        <dbReference type="Proteomes" id="UP001207918"/>
    </source>
</evidence>
<evidence type="ECO:0000256" key="1">
    <source>
        <dbReference type="SAM" id="Phobius"/>
    </source>
</evidence>
<dbReference type="RefSeq" id="WP_265764463.1">
    <property type="nucleotide sequence ID" value="NZ_JAGGJA010000002.1"/>
</dbReference>
<reference evidence="2 3" key="1">
    <citation type="submission" date="2021-03" db="EMBL/GenBank/DDBJ databases">
        <title>Aliifodinibius sp. nov., a new bacterium isolated from saline soil.</title>
        <authorList>
            <person name="Galisteo C."/>
            <person name="De La Haba R."/>
            <person name="Sanchez-Porro C."/>
            <person name="Ventosa A."/>
        </authorList>
    </citation>
    <scope>NUCLEOTIDE SEQUENCE [LARGE SCALE GENOMIC DNA]</scope>
    <source>
        <strain evidence="2 3">1BSP15-2V2</strain>
    </source>
</reference>
<organism evidence="2 3">
    <name type="scientific">Fodinibius salsisoli</name>
    <dbReference type="NCBI Taxonomy" id="2820877"/>
    <lineage>
        <taxon>Bacteria</taxon>
        <taxon>Pseudomonadati</taxon>
        <taxon>Balneolota</taxon>
        <taxon>Balneolia</taxon>
        <taxon>Balneolales</taxon>
        <taxon>Balneolaceae</taxon>
        <taxon>Fodinibius</taxon>
    </lineage>
</organism>
<keyword evidence="3" id="KW-1185">Reference proteome</keyword>
<keyword evidence="1" id="KW-1133">Transmembrane helix</keyword>
<gene>
    <name evidence="2" type="ORF">J6I44_02960</name>
</gene>
<evidence type="ECO:0000313" key="2">
    <source>
        <dbReference type="EMBL" id="MCW9705795.1"/>
    </source>
</evidence>
<sequence>MLSDILGLLGGVSVIITGLMAYFGKGVLELYKSYLKKTSKRLDALYNRANHVSKSQFDTEFQIYQEVWELLVPLKQNTLQLRPMGDSVDPNKTEEERIKERLSNLQEAFIDFRDTIEKNKPFYSKEVYKKLDEIRHICRKEAIQYQHTSQDWEKYWKSQEENREKITSLIDEGCELIRNRIKSLKIVED</sequence>
<name>A0ABT3PIN9_9BACT</name>
<keyword evidence="1" id="KW-0812">Transmembrane</keyword>
<protein>
    <submittedName>
        <fullName evidence="2">Uncharacterized protein</fullName>
    </submittedName>
</protein>
<keyword evidence="1" id="KW-0472">Membrane</keyword>
<proteinExistence type="predicted"/>
<comment type="caution">
    <text evidence="2">The sequence shown here is derived from an EMBL/GenBank/DDBJ whole genome shotgun (WGS) entry which is preliminary data.</text>
</comment>
<dbReference type="Proteomes" id="UP001207918">
    <property type="component" value="Unassembled WGS sequence"/>
</dbReference>
<accession>A0ABT3PIN9</accession>